<gene>
    <name evidence="2" type="primary">LIN1_91</name>
    <name evidence="2" type="ORF">CK203_075701</name>
</gene>
<organism evidence="2 3">
    <name type="scientific">Vitis vinifera</name>
    <name type="common">Grape</name>
    <dbReference type="NCBI Taxonomy" id="29760"/>
    <lineage>
        <taxon>Eukaryota</taxon>
        <taxon>Viridiplantae</taxon>
        <taxon>Streptophyta</taxon>
        <taxon>Embryophyta</taxon>
        <taxon>Tracheophyta</taxon>
        <taxon>Spermatophyta</taxon>
        <taxon>Magnoliopsida</taxon>
        <taxon>eudicotyledons</taxon>
        <taxon>Gunneridae</taxon>
        <taxon>Pentapetalae</taxon>
        <taxon>rosids</taxon>
        <taxon>Vitales</taxon>
        <taxon>Vitaceae</taxon>
        <taxon>Viteae</taxon>
        <taxon>Vitis</taxon>
    </lineage>
</organism>
<dbReference type="CDD" id="cd01650">
    <property type="entry name" value="RT_nLTR_like"/>
    <property type="match status" value="1"/>
</dbReference>
<proteinExistence type="predicted"/>
<dbReference type="InterPro" id="IPR043502">
    <property type="entry name" value="DNA/RNA_pol_sf"/>
</dbReference>
<dbReference type="Proteomes" id="UP000288805">
    <property type="component" value="Unassembled WGS sequence"/>
</dbReference>
<dbReference type="Pfam" id="PF00078">
    <property type="entry name" value="RVT_1"/>
    <property type="match status" value="1"/>
</dbReference>
<dbReference type="AlphaFoldDB" id="A0A438EGJ2"/>
<evidence type="ECO:0000259" key="1">
    <source>
        <dbReference type="PROSITE" id="PS50878"/>
    </source>
</evidence>
<dbReference type="GO" id="GO:0003964">
    <property type="term" value="F:RNA-directed DNA polymerase activity"/>
    <property type="evidence" value="ECO:0007669"/>
    <property type="project" value="UniProtKB-KW"/>
</dbReference>
<dbReference type="InterPro" id="IPR036691">
    <property type="entry name" value="Endo/exonu/phosph_ase_sf"/>
</dbReference>
<name>A0A438EGJ2_VITVI</name>
<evidence type="ECO:0000313" key="2">
    <source>
        <dbReference type="EMBL" id="RVW46843.1"/>
    </source>
</evidence>
<dbReference type="SUPFAM" id="SSF56219">
    <property type="entry name" value="DNase I-like"/>
    <property type="match status" value="1"/>
</dbReference>
<feature type="domain" description="Reverse transcriptase" evidence="1">
    <location>
        <begin position="374"/>
        <end position="654"/>
    </location>
</feature>
<dbReference type="SUPFAM" id="SSF56672">
    <property type="entry name" value="DNA/RNA polymerases"/>
    <property type="match status" value="1"/>
</dbReference>
<dbReference type="InterPro" id="IPR005135">
    <property type="entry name" value="Endo/exonuclease/phosphatase"/>
</dbReference>
<protein>
    <submittedName>
        <fullName evidence="2">LINE-1 reverse transcriptase-like</fullName>
    </submittedName>
</protein>
<accession>A0A438EGJ2</accession>
<keyword evidence="2" id="KW-0548">Nucleotidyltransferase</keyword>
<evidence type="ECO:0000313" key="3">
    <source>
        <dbReference type="Proteomes" id="UP000288805"/>
    </source>
</evidence>
<keyword evidence="2" id="KW-0808">Transferase</keyword>
<sequence>MVVSKQGVVRSQRVDLFCLQETKIQSLSEGLVRSLGAGRWSNWVALDAVGSAGGMLVCWDKRSLEVMETEVGKFSASCRFRNVENGLTWSFTGVYGPFSKGDRECLWEELGAIRGLWEDPWCLGGDFNVILSQRERNRQGRLTGAMRFFAQTADELELMDLPMQGGAFTWSGGRNNQSWARLDRFLVTQQWLEMSTPFRFENMWLKVDGFKGLLRGWWQGIEQVEYWDGVESERCLSLAETEQKKEAKDAFHKWVLLEEVHWRQKSRELWLKEGDRNTGYFHRMANAHRRNNSLDRIMINEEPGWRADIEGLHLNQLTPREAEDLEKPFTEEEVHGALMEMRGDKAPGPDGFTMAFWQDCWPFVKEELMDFFKEFFEYGSFTKCLNNTFLVLIPKKGGAEDLGDFRPISLLGGLYKILAKVLANRLKKVLDRVVSADQNAFVRGRQILDASLVANEVIDYWHKRKEKGLICKLDIEKAYDSLNWEFLMKVLRKMGFGSRWMDWMWWCISTAKFSILINGVPAGFFPNSKGLRQGDPLSPYLFILGMEVLSTLFRRAGEGGFLSGCRLRGRGGVEMNVSHLLFADDTIIFCKAEREQVSNLSWILAWFEAASGLRINLAKSALIPVGQVDELEEMAAELGCRLGALPTVYLGLPLGAHHKTSSSWDGVEERMRRRLAQWKGNTSRRGGELLLSKALWPAYPSTFYPLFASPNLPKEEGGLGIRKIDVLNKALLGKWVWRYAYEKENLWKRVIGVKYGQEGCGWRTKDVGGPYGVGLWKEIMKEADWCWESIVFKVGKGTRILFWMDKWCGNEALSQMFPQLFTLAGNRNAKVSEVWDSSLGQGGWNLRLARDFNDWELEQIGNMLNLLKDFRTSTEEDDVRWKRESNGVFGAKGAYKILVGSSACVFPNRRIWMDKVPTKVSFFAWEASWGKILTLDKLQRRGWQLPNRCFLCGCEEESANHIMLHCTVVKTLWEIALAIFGVQWVFPESVIGVLLSWRGSFVGKKRKDTWNSIPLCIFWTVWKERNRLFGVACGHLRVGEGVIIFHDVFDNEHEVGGSQIRVEGVYIWPFRQLRMVANSGKEGELSQEEEYILSNPYHLLGVFSSQVFQESPREKIWRKRHSPIYEMEKRCNIEIAAQISRVSSTQNVMSTKDVYLYIIQFWIVYENEKKLPPLNLQKLNCHL</sequence>
<dbReference type="Gene3D" id="3.60.10.10">
    <property type="entry name" value="Endonuclease/exonuclease/phosphatase"/>
    <property type="match status" value="1"/>
</dbReference>
<comment type="caution">
    <text evidence="2">The sequence shown here is derived from an EMBL/GenBank/DDBJ whole genome shotgun (WGS) entry which is preliminary data.</text>
</comment>
<dbReference type="InterPro" id="IPR026960">
    <property type="entry name" value="RVT-Znf"/>
</dbReference>
<dbReference type="Pfam" id="PF03372">
    <property type="entry name" value="Exo_endo_phos"/>
    <property type="match status" value="1"/>
</dbReference>
<dbReference type="PROSITE" id="PS50878">
    <property type="entry name" value="RT_POL"/>
    <property type="match status" value="1"/>
</dbReference>
<dbReference type="EMBL" id="QGNW01001297">
    <property type="protein sequence ID" value="RVW46843.1"/>
    <property type="molecule type" value="Genomic_DNA"/>
</dbReference>
<reference evidence="2 3" key="1">
    <citation type="journal article" date="2018" name="PLoS Genet.">
        <title>Population sequencing reveals clonal diversity and ancestral inbreeding in the grapevine cultivar Chardonnay.</title>
        <authorList>
            <person name="Roach M.J."/>
            <person name="Johnson D.L."/>
            <person name="Bohlmann J."/>
            <person name="van Vuuren H.J."/>
            <person name="Jones S.J."/>
            <person name="Pretorius I.S."/>
            <person name="Schmidt S.A."/>
            <person name="Borneman A.R."/>
        </authorList>
    </citation>
    <scope>NUCLEOTIDE SEQUENCE [LARGE SCALE GENOMIC DNA]</scope>
    <source>
        <strain evidence="3">cv. Chardonnay</strain>
        <tissue evidence="2">Leaf</tissue>
    </source>
</reference>
<dbReference type="Pfam" id="PF13966">
    <property type="entry name" value="zf-RVT"/>
    <property type="match status" value="1"/>
</dbReference>
<dbReference type="PANTHER" id="PTHR19446">
    <property type="entry name" value="REVERSE TRANSCRIPTASES"/>
    <property type="match status" value="1"/>
</dbReference>
<keyword evidence="2" id="KW-0695">RNA-directed DNA polymerase</keyword>
<dbReference type="InterPro" id="IPR000477">
    <property type="entry name" value="RT_dom"/>
</dbReference>